<dbReference type="PANTHER" id="PTHR43649">
    <property type="entry name" value="ARABINOSE-BINDING PROTEIN-RELATED"/>
    <property type="match status" value="1"/>
</dbReference>
<comment type="similarity">
    <text evidence="2">Belongs to the bacterial solute-binding protein 1 family.</text>
</comment>
<name>A0A916LIW2_KRYT1</name>
<dbReference type="PROSITE" id="PS51257">
    <property type="entry name" value="PROKAR_LIPOPROTEIN"/>
    <property type="match status" value="1"/>
</dbReference>
<keyword evidence="3" id="KW-0813">Transport</keyword>
<proteinExistence type="inferred from homology"/>
<dbReference type="Proteomes" id="UP000243105">
    <property type="component" value="Unassembled WGS sequence"/>
</dbReference>
<keyword evidence="6" id="KW-0762">Sugar transport</keyword>
<sequence length="421" mass="48910">MKCLFIFILGLSFIFLSCAKKQTNIKTITFWSFGAEGENVQRLIKKFEDENPNIKVKVQQIPWTAAHEKLLTAFAGNSLPDVCQLGNTWIPEFTLINSLQPLDEFINKSNIVKPNNFFAGVWEMNTYNSNIMGIPWYVDVRLLFYRTDILESIGYDKAPQTWDELLKACELIKQRSNGEKYGIFLPTNEWQPIVLFALESRATILKDNECYAFFDDEKFISAFEFLREFYRKGYSPTSWIEVQNIYQGFAEGYIAMYITGPWNVGEFRKRLPDSIQNKWMTAPLPGKFSFPGVSLPGGSSLVIFKTSKNKEIAWKLIEFLTRPEIQVEFYKLTGDLPSNIYAWQDSLLKYDKHMNAFFIQLQNLRPTPKVAEWEQIAMKLIEFVELAAVTDIPTIKILNSLEKEVNRILEKRQWIVKHIAN</sequence>
<evidence type="ECO:0000256" key="4">
    <source>
        <dbReference type="ARBA" id="ARBA00022729"/>
    </source>
</evidence>
<accession>A0A916LIW2</accession>
<evidence type="ECO:0000256" key="1">
    <source>
        <dbReference type="ARBA" id="ARBA00004418"/>
    </source>
</evidence>
<dbReference type="InterPro" id="IPR050490">
    <property type="entry name" value="Bact_solute-bd_prot1"/>
</dbReference>
<comment type="caution">
    <text evidence="6">The sequence shown here is derived from an EMBL/GenBank/DDBJ whole genome shotgun (WGS) entry which is preliminary data.</text>
</comment>
<evidence type="ECO:0000313" key="6">
    <source>
        <dbReference type="EMBL" id="CUS99185.1"/>
    </source>
</evidence>
<dbReference type="SUPFAM" id="SSF53850">
    <property type="entry name" value="Periplasmic binding protein-like II"/>
    <property type="match status" value="1"/>
</dbReference>
<evidence type="ECO:0000256" key="2">
    <source>
        <dbReference type="ARBA" id="ARBA00008520"/>
    </source>
</evidence>
<gene>
    <name evidence="6" type="ORF">JGI25_00536</name>
</gene>
<evidence type="ECO:0000313" key="7">
    <source>
        <dbReference type="Proteomes" id="UP000243105"/>
    </source>
</evidence>
<reference evidence="6 7" key="1">
    <citation type="submission" date="2015-11" db="EMBL/GenBank/DDBJ databases">
        <authorList>
            <person name="Varghese N."/>
        </authorList>
    </citation>
    <scope>NUCLEOTIDE SEQUENCE [LARGE SCALE GENOMIC DNA]</scope>
    <source>
        <strain evidence="6 7">JGI-25</strain>
    </source>
</reference>
<dbReference type="PANTHER" id="PTHR43649:SF34">
    <property type="entry name" value="ABC TRANSPORTER PERIPLASMIC-BINDING PROTEIN YCJN-RELATED"/>
    <property type="match status" value="1"/>
</dbReference>
<dbReference type="InterPro" id="IPR006059">
    <property type="entry name" value="SBP"/>
</dbReference>
<evidence type="ECO:0000256" key="5">
    <source>
        <dbReference type="SAM" id="SignalP"/>
    </source>
</evidence>
<keyword evidence="4 5" id="KW-0732">Signal</keyword>
<dbReference type="AlphaFoldDB" id="A0A916LIW2"/>
<dbReference type="EMBL" id="CZVV01000023">
    <property type="protein sequence ID" value="CUS99185.1"/>
    <property type="molecule type" value="Genomic_DNA"/>
</dbReference>
<dbReference type="RefSeq" id="WP_081079587.1">
    <property type="nucleotide sequence ID" value="NZ_CZVV01000023.1"/>
</dbReference>
<organism evidence="6 7">
    <name type="scientific">Kryptobacter tengchongensis</name>
    <dbReference type="NCBI Taxonomy" id="1643429"/>
    <lineage>
        <taxon>Bacteria</taxon>
        <taxon>Pseudomonadati</taxon>
        <taxon>Candidatus Kryptoniota</taxon>
        <taxon>Candidatus Kryptobacter</taxon>
    </lineage>
</organism>
<protein>
    <submittedName>
        <fullName evidence="6">Multiple sugar transport system substrate-binding protein</fullName>
    </submittedName>
</protein>
<dbReference type="GO" id="GO:0042597">
    <property type="term" value="C:periplasmic space"/>
    <property type="evidence" value="ECO:0007669"/>
    <property type="project" value="UniProtKB-SubCell"/>
</dbReference>
<dbReference type="Pfam" id="PF01547">
    <property type="entry name" value="SBP_bac_1"/>
    <property type="match status" value="1"/>
</dbReference>
<feature type="chain" id="PRO_5036673662" evidence="5">
    <location>
        <begin position="20"/>
        <end position="421"/>
    </location>
</feature>
<comment type="subcellular location">
    <subcellularLocation>
        <location evidence="1">Periplasm</location>
    </subcellularLocation>
</comment>
<dbReference type="Gene3D" id="3.40.190.10">
    <property type="entry name" value="Periplasmic binding protein-like II"/>
    <property type="match status" value="2"/>
</dbReference>
<feature type="signal peptide" evidence="5">
    <location>
        <begin position="1"/>
        <end position="19"/>
    </location>
</feature>
<dbReference type="CDD" id="cd14747">
    <property type="entry name" value="PBP2_MalE"/>
    <property type="match status" value="1"/>
</dbReference>
<evidence type="ECO:0000256" key="3">
    <source>
        <dbReference type="ARBA" id="ARBA00022448"/>
    </source>
</evidence>